<evidence type="ECO:0000256" key="1">
    <source>
        <dbReference type="SAM" id="MobiDB-lite"/>
    </source>
</evidence>
<organism evidence="2 3">
    <name type="scientific">Sandaracinus amylolyticus</name>
    <dbReference type="NCBI Taxonomy" id="927083"/>
    <lineage>
        <taxon>Bacteria</taxon>
        <taxon>Pseudomonadati</taxon>
        <taxon>Myxococcota</taxon>
        <taxon>Polyangia</taxon>
        <taxon>Polyangiales</taxon>
        <taxon>Sandaracinaceae</taxon>
        <taxon>Sandaracinus</taxon>
    </lineage>
</organism>
<keyword evidence="3" id="KW-1185">Reference proteome</keyword>
<proteinExistence type="predicted"/>
<evidence type="ECO:0000313" key="3">
    <source>
        <dbReference type="Proteomes" id="UP000034883"/>
    </source>
</evidence>
<dbReference type="KEGG" id="samy:DB32_006749"/>
<feature type="region of interest" description="Disordered" evidence="1">
    <location>
        <begin position="1"/>
        <end position="39"/>
    </location>
</feature>
<name>A0A0F6W7P0_9BACT</name>
<gene>
    <name evidence="2" type="ORF">DB32_006749</name>
</gene>
<accession>A0A0F6W7P0</accession>
<dbReference type="Proteomes" id="UP000034883">
    <property type="component" value="Chromosome"/>
</dbReference>
<sequence length="39" mass="4156">MAPPDPPPHARYRVSAASRGEVAMARDRSALRRGPGARA</sequence>
<dbReference type="AlphaFoldDB" id="A0A0F6W7P0"/>
<evidence type="ECO:0000313" key="2">
    <source>
        <dbReference type="EMBL" id="AKF09600.1"/>
    </source>
</evidence>
<protein>
    <submittedName>
        <fullName evidence="2">Uncharacterized protein</fullName>
    </submittedName>
</protein>
<dbReference type="EMBL" id="CP011125">
    <property type="protein sequence ID" value="AKF09600.1"/>
    <property type="molecule type" value="Genomic_DNA"/>
</dbReference>
<reference evidence="2 3" key="1">
    <citation type="submission" date="2015-03" db="EMBL/GenBank/DDBJ databases">
        <title>Genome assembly of Sandaracinus amylolyticus DSM 53668.</title>
        <authorList>
            <person name="Sharma G."/>
            <person name="Subramanian S."/>
        </authorList>
    </citation>
    <scope>NUCLEOTIDE SEQUENCE [LARGE SCALE GENOMIC DNA]</scope>
    <source>
        <strain evidence="2 3">DSM 53668</strain>
    </source>
</reference>